<protein>
    <submittedName>
        <fullName evidence="3">Tetracenomycin C synthesis protein</fullName>
    </submittedName>
</protein>
<keyword evidence="2" id="KW-0808">Transferase</keyword>
<keyword evidence="4" id="KW-1185">Reference proteome</keyword>
<dbReference type="InterPro" id="IPR029063">
    <property type="entry name" value="SAM-dependent_MTases_sf"/>
</dbReference>
<evidence type="ECO:0000256" key="1">
    <source>
        <dbReference type="ARBA" id="ARBA00022603"/>
    </source>
</evidence>
<evidence type="ECO:0000313" key="4">
    <source>
        <dbReference type="Proteomes" id="UP000271624"/>
    </source>
</evidence>
<comment type="caution">
    <text evidence="3">The sequence shown here is derived from an EMBL/GenBank/DDBJ whole genome shotgun (WGS) entry which is preliminary data.</text>
</comment>
<dbReference type="GO" id="GO:0008168">
    <property type="term" value="F:methyltransferase activity"/>
    <property type="evidence" value="ECO:0007669"/>
    <property type="project" value="UniProtKB-KW"/>
</dbReference>
<accession>A0A3S1BT46</accession>
<proteinExistence type="predicted"/>
<dbReference type="Proteomes" id="UP000271624">
    <property type="component" value="Unassembled WGS sequence"/>
</dbReference>
<keyword evidence="1" id="KW-0489">Methyltransferase</keyword>
<sequence length="279" mass="32111">MGVMSKQTVNLGIVQETLLIPLWSRAVEASQPEPILYDAKAKEIVSQLDYDFDKFQAAKSTQVMMCIRGKAIDELTQHFIQQNPQSTIVEIGAGLDTRFERLDNGQLYWFDLDLPDAIAVRKHFFEENGRRHFISGSVLEPEWINQVKQNCPNSPKLFIAEGVLLYFTEEQVKTLLAILAQEFPGSYLVFDAASPFIIKNRRSYEAVKHTSAKFQWGIKNIKDIEAWDSRYKIIASRYIWHFPEFRKRFSFNARLLMAILPPLTRSYAVHLASICTNAD</sequence>
<dbReference type="EMBL" id="RSCL01000049">
    <property type="protein sequence ID" value="RUS94381.1"/>
    <property type="molecule type" value="Genomic_DNA"/>
</dbReference>
<organism evidence="3 4">
    <name type="scientific">Dulcicalothrix desertica PCC 7102</name>
    <dbReference type="NCBI Taxonomy" id="232991"/>
    <lineage>
        <taxon>Bacteria</taxon>
        <taxon>Bacillati</taxon>
        <taxon>Cyanobacteriota</taxon>
        <taxon>Cyanophyceae</taxon>
        <taxon>Nostocales</taxon>
        <taxon>Calotrichaceae</taxon>
        <taxon>Dulcicalothrix</taxon>
    </lineage>
</organism>
<reference evidence="3" key="2">
    <citation type="journal article" date="2019" name="Genome Biol. Evol.">
        <title>Day and night: Metabolic profiles and evolutionary relationships of six axenic non-marine cyanobacteria.</title>
        <authorList>
            <person name="Will S.E."/>
            <person name="Henke P."/>
            <person name="Boedeker C."/>
            <person name="Huang S."/>
            <person name="Brinkmann H."/>
            <person name="Rohde M."/>
            <person name="Jarek M."/>
            <person name="Friedl T."/>
            <person name="Seufert S."/>
            <person name="Schumacher M."/>
            <person name="Overmann J."/>
            <person name="Neumann-Schaal M."/>
            <person name="Petersen J."/>
        </authorList>
    </citation>
    <scope>NUCLEOTIDE SEQUENCE [LARGE SCALE GENOMIC DNA]</scope>
    <source>
        <strain evidence="3">PCC 7102</strain>
    </source>
</reference>
<dbReference type="Gene3D" id="3.40.50.150">
    <property type="entry name" value="Vaccinia Virus protein VP39"/>
    <property type="match status" value="1"/>
</dbReference>
<evidence type="ECO:0000256" key="2">
    <source>
        <dbReference type="ARBA" id="ARBA00022679"/>
    </source>
</evidence>
<dbReference type="InterPro" id="IPR016874">
    <property type="entry name" value="TcmP-like"/>
</dbReference>
<dbReference type="PANTHER" id="PTHR43619">
    <property type="entry name" value="S-ADENOSYL-L-METHIONINE-DEPENDENT METHYLTRANSFERASE YKTD-RELATED"/>
    <property type="match status" value="1"/>
</dbReference>
<dbReference type="SUPFAM" id="SSF53335">
    <property type="entry name" value="S-adenosyl-L-methionine-dependent methyltransferases"/>
    <property type="match status" value="1"/>
</dbReference>
<dbReference type="GO" id="GO:0032259">
    <property type="term" value="P:methylation"/>
    <property type="evidence" value="ECO:0007669"/>
    <property type="project" value="UniProtKB-KW"/>
</dbReference>
<gene>
    <name evidence="3" type="ORF">DSM106972_093660</name>
</gene>
<evidence type="ECO:0000313" key="3">
    <source>
        <dbReference type="EMBL" id="RUS94381.1"/>
    </source>
</evidence>
<dbReference type="InterPro" id="IPR007213">
    <property type="entry name" value="Ppm1/Ppm2/Tcmp"/>
</dbReference>
<dbReference type="AlphaFoldDB" id="A0A3S1BT46"/>
<reference evidence="3" key="1">
    <citation type="submission" date="2018-12" db="EMBL/GenBank/DDBJ databases">
        <authorList>
            <person name="Will S."/>
            <person name="Neumann-Schaal M."/>
            <person name="Henke P."/>
        </authorList>
    </citation>
    <scope>NUCLEOTIDE SEQUENCE</scope>
    <source>
        <strain evidence="3">PCC 7102</strain>
    </source>
</reference>
<name>A0A3S1BT46_9CYAN</name>
<dbReference type="PANTHER" id="PTHR43619:SF2">
    <property type="entry name" value="S-ADENOSYL-L-METHIONINE-DEPENDENT METHYLTRANSFERASES SUPERFAMILY PROTEIN"/>
    <property type="match status" value="1"/>
</dbReference>
<dbReference type="PIRSF" id="PIRSF028177">
    <property type="entry name" value="Polyketide_synth_Omtfrase_TcmP"/>
    <property type="match status" value="1"/>
</dbReference>
<dbReference type="Pfam" id="PF04072">
    <property type="entry name" value="LCM"/>
    <property type="match status" value="1"/>
</dbReference>